<accession>A0ABU9KZ48</accession>
<comment type="caution">
    <text evidence="1">The sequence shown here is derived from an EMBL/GenBank/DDBJ whole genome shotgun (WGS) entry which is preliminary data.</text>
</comment>
<keyword evidence="2" id="KW-1185">Reference proteome</keyword>
<dbReference type="EMBL" id="JBCDNA010000001">
    <property type="protein sequence ID" value="MEL4455468.1"/>
    <property type="molecule type" value="Genomic_DNA"/>
</dbReference>
<organism evidence="1 2">
    <name type="scientific">Lutimonas vermicola</name>
    <dbReference type="NCBI Taxonomy" id="414288"/>
    <lineage>
        <taxon>Bacteria</taxon>
        <taxon>Pseudomonadati</taxon>
        <taxon>Bacteroidota</taxon>
        <taxon>Flavobacteriia</taxon>
        <taxon>Flavobacteriales</taxon>
        <taxon>Flavobacteriaceae</taxon>
        <taxon>Lutimonas</taxon>
    </lineage>
</organism>
<protein>
    <recommendedName>
        <fullName evidence="3">DUF4919 domain-containing protein</fullName>
    </recommendedName>
</protein>
<reference evidence="1 2" key="1">
    <citation type="submission" date="2024-04" db="EMBL/GenBank/DDBJ databases">
        <title>whole genome sequencing of Lutimonas vermicola strain IMCC1616.</title>
        <authorList>
            <person name="Bae S.S."/>
        </authorList>
    </citation>
    <scope>NUCLEOTIDE SEQUENCE [LARGE SCALE GENOMIC DNA]</scope>
    <source>
        <strain evidence="1 2">IMCC1616</strain>
    </source>
</reference>
<dbReference type="RefSeq" id="WP_342159301.1">
    <property type="nucleotide sequence ID" value="NZ_JBCDNA010000001.1"/>
</dbReference>
<sequence>MKRKLLTTYILLALTYTSFGQMDYSNVEFRSYIYKYKEADPRTSELGIEKELLSEIVKLLGKDIYSKEEQDEIVYKTWLALAKPKVFDYVFKDFAVSSNKNWGSQNANGEIVLEPNPYLTDWTVSDDEYPYFQLALNKILEYFQLMTYGDDAESVASSFNELLITKDFKFSDPKDDDWAYSYIESVNSELQKEGLVALVTKGYYNIIVCDINSKDQLTELFEKFRWELVQP</sequence>
<gene>
    <name evidence="1" type="ORF">AABB81_06135</name>
</gene>
<proteinExistence type="predicted"/>
<evidence type="ECO:0008006" key="3">
    <source>
        <dbReference type="Google" id="ProtNLM"/>
    </source>
</evidence>
<dbReference type="Proteomes" id="UP001474120">
    <property type="component" value="Unassembled WGS sequence"/>
</dbReference>
<evidence type="ECO:0000313" key="1">
    <source>
        <dbReference type="EMBL" id="MEL4455468.1"/>
    </source>
</evidence>
<evidence type="ECO:0000313" key="2">
    <source>
        <dbReference type="Proteomes" id="UP001474120"/>
    </source>
</evidence>
<name>A0ABU9KZ48_9FLAO</name>